<organism evidence="2 3">
    <name type="scientific">Fulvivirga imtechensis AK7</name>
    <dbReference type="NCBI Taxonomy" id="1237149"/>
    <lineage>
        <taxon>Bacteria</taxon>
        <taxon>Pseudomonadati</taxon>
        <taxon>Bacteroidota</taxon>
        <taxon>Cytophagia</taxon>
        <taxon>Cytophagales</taxon>
        <taxon>Fulvivirgaceae</taxon>
        <taxon>Fulvivirga</taxon>
    </lineage>
</organism>
<dbReference type="eggNOG" id="COG0457">
    <property type="taxonomic scope" value="Bacteria"/>
</dbReference>
<proteinExistence type="predicted"/>
<dbReference type="Gene3D" id="1.25.40.10">
    <property type="entry name" value="Tetratricopeptide repeat domain"/>
    <property type="match status" value="1"/>
</dbReference>
<name>L8JRV6_9BACT</name>
<dbReference type="InterPro" id="IPR011990">
    <property type="entry name" value="TPR-like_helical_dom_sf"/>
</dbReference>
<reference evidence="2 3" key="1">
    <citation type="submission" date="2012-12" db="EMBL/GenBank/DDBJ databases">
        <title>Genome assembly of Fulvivirga imtechensis AK7.</title>
        <authorList>
            <person name="Nupur N."/>
            <person name="Khatri I."/>
            <person name="Kumar R."/>
            <person name="Subramanian S."/>
            <person name="Pinnaka A."/>
        </authorList>
    </citation>
    <scope>NUCLEOTIDE SEQUENCE [LARGE SCALE GENOMIC DNA]</scope>
    <source>
        <strain evidence="2 3">AK7</strain>
    </source>
</reference>
<dbReference type="OrthoDB" id="958761at2"/>
<feature type="transmembrane region" description="Helical" evidence="1">
    <location>
        <begin position="84"/>
        <end position="103"/>
    </location>
</feature>
<evidence type="ECO:0000313" key="2">
    <source>
        <dbReference type="EMBL" id="ELR70933.1"/>
    </source>
</evidence>
<keyword evidence="1" id="KW-0812">Transmembrane</keyword>
<gene>
    <name evidence="2" type="ORF">C900_03216</name>
</gene>
<accession>L8JRV6</accession>
<dbReference type="SUPFAM" id="SSF48452">
    <property type="entry name" value="TPR-like"/>
    <property type="match status" value="1"/>
</dbReference>
<evidence type="ECO:0000256" key="1">
    <source>
        <dbReference type="SAM" id="Phobius"/>
    </source>
</evidence>
<protein>
    <submittedName>
        <fullName evidence="2">Uncharacterized protein</fullName>
    </submittedName>
</protein>
<evidence type="ECO:0000313" key="3">
    <source>
        <dbReference type="Proteomes" id="UP000011135"/>
    </source>
</evidence>
<comment type="caution">
    <text evidence="2">The sequence shown here is derived from an EMBL/GenBank/DDBJ whole genome shotgun (WGS) entry which is preliminary data.</text>
</comment>
<dbReference type="Proteomes" id="UP000011135">
    <property type="component" value="Unassembled WGS sequence"/>
</dbReference>
<dbReference type="AlphaFoldDB" id="L8JRV6"/>
<sequence>MEQEEKDIELIEAYHQGTLSEDEIAAFEKRRAEDEDFDRKVEDYVHIMSEIRTFGERDFMKKLHSWEKDIAGEKEAKVIPLKTILSIAAAIIIILIPIGYLLMSDQTQQGPQELYTAYFKPYEDVISERSESSGLLEQGLSAYNQENYRQAITYLEGFVKENPENNGSKTYLGIAYLASNEPEKAESILKDVTQNASGLFKEVSEWYLALAYLDLNQKNRAKDQFNNITSQPDHMYYSKAKELLQKID</sequence>
<dbReference type="STRING" id="1237149.C900_03216"/>
<keyword evidence="1" id="KW-1133">Transmembrane helix</keyword>
<dbReference type="Pfam" id="PF13432">
    <property type="entry name" value="TPR_16"/>
    <property type="match status" value="1"/>
</dbReference>
<dbReference type="RefSeq" id="WP_009580573.1">
    <property type="nucleotide sequence ID" value="NZ_AMZN01000047.1"/>
</dbReference>
<keyword evidence="3" id="KW-1185">Reference proteome</keyword>
<keyword evidence="1" id="KW-0472">Membrane</keyword>
<dbReference type="EMBL" id="AMZN01000047">
    <property type="protein sequence ID" value="ELR70933.1"/>
    <property type="molecule type" value="Genomic_DNA"/>
</dbReference>